<dbReference type="RefSeq" id="WP_004722211.1">
    <property type="nucleotide sequence ID" value="NZ_CP083989.1"/>
</dbReference>
<reference evidence="2" key="1">
    <citation type="submission" date="2021-07" db="EMBL/GenBank/DDBJ databases">
        <authorList>
            <person name="Fernandez M."/>
            <person name="Pereira P."/>
            <person name="Torres Tejerizo G.A."/>
            <person name="Gonzalez P."/>
            <person name="Agostini E."/>
        </authorList>
    </citation>
    <scope>NUCLEOTIDE SEQUENCE</scope>
    <source>
        <strain evidence="2">SFC 500-1A</strain>
    </source>
</reference>
<feature type="chain" id="PRO_5041129749" evidence="1">
    <location>
        <begin position="22"/>
        <end position="151"/>
    </location>
</feature>
<protein>
    <submittedName>
        <fullName evidence="2">Uncharacterized protein</fullName>
    </submittedName>
</protein>
<evidence type="ECO:0000313" key="2">
    <source>
        <dbReference type="EMBL" id="MCF0263550.1"/>
    </source>
</evidence>
<dbReference type="AlphaFoldDB" id="A0A6A1RQT3"/>
<feature type="signal peptide" evidence="1">
    <location>
        <begin position="1"/>
        <end position="21"/>
    </location>
</feature>
<sequence>MMKAVNFLLGSILALPLFAHADALKLQKSTQEFDQYRGQITVNGEYSYYFDDEVAGDVICFHPSAPSDQLIPRKPDDRRSRWFCFNDTQQAAQALKLNKRPKEGYIGYTGHATVTVGEYAVYKGESDGTDLAKLVSVQKADTPKLVKSSGY</sequence>
<dbReference type="Proteomes" id="UP000887320">
    <property type="component" value="Unassembled WGS sequence"/>
</dbReference>
<gene>
    <name evidence="2" type="ORF">KW868_03600</name>
</gene>
<comment type="caution">
    <text evidence="2">The sequence shown here is derived from an EMBL/GenBank/DDBJ whole genome shotgun (WGS) entry which is preliminary data.</text>
</comment>
<proteinExistence type="predicted"/>
<organism evidence="2 3">
    <name type="scientific">Acinetobacter guillouiae</name>
    <name type="common">Acinetobacter genomosp. 11</name>
    <dbReference type="NCBI Taxonomy" id="106649"/>
    <lineage>
        <taxon>Bacteria</taxon>
        <taxon>Pseudomonadati</taxon>
        <taxon>Pseudomonadota</taxon>
        <taxon>Gammaproteobacteria</taxon>
        <taxon>Moraxellales</taxon>
        <taxon>Moraxellaceae</taxon>
        <taxon>Acinetobacter</taxon>
    </lineage>
</organism>
<dbReference type="EMBL" id="JAHWXT010000001">
    <property type="protein sequence ID" value="MCF0263550.1"/>
    <property type="molecule type" value="Genomic_DNA"/>
</dbReference>
<accession>A0A6A1RQT3</accession>
<keyword evidence="1" id="KW-0732">Signal</keyword>
<evidence type="ECO:0000313" key="3">
    <source>
        <dbReference type="Proteomes" id="UP000887320"/>
    </source>
</evidence>
<name>A0A6A1RQT3_ACIGI</name>
<evidence type="ECO:0000256" key="1">
    <source>
        <dbReference type="SAM" id="SignalP"/>
    </source>
</evidence>